<evidence type="ECO:0000256" key="10">
    <source>
        <dbReference type="RuleBase" id="RU003557"/>
    </source>
</evidence>
<proteinExistence type="inferred from homology"/>
<dbReference type="InterPro" id="IPR002155">
    <property type="entry name" value="Thiolase"/>
</dbReference>
<evidence type="ECO:0000256" key="1">
    <source>
        <dbReference type="ARBA" id="ARBA00001958"/>
    </source>
</evidence>
<dbReference type="InterPro" id="IPR020613">
    <property type="entry name" value="Thiolase_CS"/>
</dbReference>
<dbReference type="AlphaFoldDB" id="A0AAV9HA84"/>
<dbReference type="EC" id="2.3.1.9" evidence="4"/>
<dbReference type="InterPro" id="IPR020616">
    <property type="entry name" value="Thiolase_N"/>
</dbReference>
<evidence type="ECO:0000313" key="14">
    <source>
        <dbReference type="Proteomes" id="UP001321749"/>
    </source>
</evidence>
<organism evidence="13 14">
    <name type="scientific">Cladorrhinum samala</name>
    <dbReference type="NCBI Taxonomy" id="585594"/>
    <lineage>
        <taxon>Eukaryota</taxon>
        <taxon>Fungi</taxon>
        <taxon>Dikarya</taxon>
        <taxon>Ascomycota</taxon>
        <taxon>Pezizomycotina</taxon>
        <taxon>Sordariomycetes</taxon>
        <taxon>Sordariomycetidae</taxon>
        <taxon>Sordariales</taxon>
        <taxon>Podosporaceae</taxon>
        <taxon>Cladorrhinum</taxon>
    </lineage>
</organism>
<dbReference type="InterPro" id="IPR016039">
    <property type="entry name" value="Thiolase-like"/>
</dbReference>
<sequence length="399" mass="41376">MAGLPPVYIVGVARTPLGSFLGSLSSLSAIELGSHAIKSAVERVPEIKPEDVEEVFFGNVLSANLGQAPARQCAINAGLPNTVPCTTVNKVCASGLKAIILGAQTIITGNASIVVAGGTESMSNTPHYLPNLRTGAKYGDASLVDGVQKDGLRDAYGKKELMGMQGELCAEEHGLTREAQDEYAINTYKKAQAAAEAGLFTEIAPIEVSGGRGKPNIKIDRDEEVKNLNEAKLKTVRPVFIPNGGTVTAANAAPINDGAAAVVLVSEAKLKELNIKPIAKILGWGDAAREPERFTIAPALAIPKAIKHAGISEKDVDYYEINEAFSVVALANLKLLNLDAEKVNVFGGSVAIGHPLGASGARIVTTLTSVLKEKKGKIGVAGICNGGGGASALVIENLQ</sequence>
<dbReference type="PROSITE" id="PS00737">
    <property type="entry name" value="THIOLASE_2"/>
    <property type="match status" value="1"/>
</dbReference>
<evidence type="ECO:0000256" key="6">
    <source>
        <dbReference type="ARBA" id="ARBA00022958"/>
    </source>
</evidence>
<dbReference type="FunFam" id="3.40.47.10:FF:000007">
    <property type="entry name" value="acetyl-CoA acetyltransferase, mitochondrial"/>
    <property type="match status" value="1"/>
</dbReference>
<keyword evidence="14" id="KW-1185">Reference proteome</keyword>
<dbReference type="PIRSF" id="PIRSF000429">
    <property type="entry name" value="Ac-CoA_Ac_transf"/>
    <property type="match status" value="1"/>
</dbReference>
<dbReference type="PROSITE" id="PS00098">
    <property type="entry name" value="THIOLASE_1"/>
    <property type="match status" value="1"/>
</dbReference>
<dbReference type="GO" id="GO:0006635">
    <property type="term" value="P:fatty acid beta-oxidation"/>
    <property type="evidence" value="ECO:0007669"/>
    <property type="project" value="TreeGrafter"/>
</dbReference>
<dbReference type="CDD" id="cd00751">
    <property type="entry name" value="thiolase"/>
    <property type="match status" value="1"/>
</dbReference>
<accession>A0AAV9HA84</accession>
<dbReference type="PROSITE" id="PS00099">
    <property type="entry name" value="THIOLASE_3"/>
    <property type="match status" value="1"/>
</dbReference>
<dbReference type="PANTHER" id="PTHR18919:SF165">
    <property type="entry name" value="ACETYL-COA ACETYLTRANSFERASE"/>
    <property type="match status" value="1"/>
</dbReference>
<evidence type="ECO:0000256" key="3">
    <source>
        <dbReference type="ARBA" id="ARBA00011881"/>
    </source>
</evidence>
<comment type="cofactor">
    <cofactor evidence="1">
        <name>K(+)</name>
        <dbReference type="ChEBI" id="CHEBI:29103"/>
    </cofactor>
</comment>
<dbReference type="InterPro" id="IPR020615">
    <property type="entry name" value="Thiolase_acyl_enz_int_AS"/>
</dbReference>
<evidence type="ECO:0000256" key="7">
    <source>
        <dbReference type="ARBA" id="ARBA00023315"/>
    </source>
</evidence>
<gene>
    <name evidence="13" type="ORF">QBC42DRAFT_281359</name>
</gene>
<reference evidence="13" key="2">
    <citation type="submission" date="2023-06" db="EMBL/GenBank/DDBJ databases">
        <authorList>
            <consortium name="Lawrence Berkeley National Laboratory"/>
            <person name="Mondo S.J."/>
            <person name="Hensen N."/>
            <person name="Bonometti L."/>
            <person name="Westerberg I."/>
            <person name="Brannstrom I.O."/>
            <person name="Guillou S."/>
            <person name="Cros-Aarteil S."/>
            <person name="Calhoun S."/>
            <person name="Haridas S."/>
            <person name="Kuo A."/>
            <person name="Pangilinan J."/>
            <person name="Riley R."/>
            <person name="Labutti K."/>
            <person name="Andreopoulos B."/>
            <person name="Lipzen A."/>
            <person name="Chen C."/>
            <person name="Yanf M."/>
            <person name="Daum C."/>
            <person name="Ng V."/>
            <person name="Clum A."/>
            <person name="Steindorff A."/>
            <person name="Ohm R."/>
            <person name="Martin F."/>
            <person name="Silar P."/>
            <person name="Natvig D."/>
            <person name="Lalanne C."/>
            <person name="Gautier V."/>
            <person name="Ament-Velasquez S.L."/>
            <person name="Kruys A."/>
            <person name="Hutchinson M.I."/>
            <person name="Powell A.J."/>
            <person name="Barry K."/>
            <person name="Miller A.N."/>
            <person name="Grigoriev I.V."/>
            <person name="Debuchy R."/>
            <person name="Gladieux P."/>
            <person name="Thoren M.H."/>
            <person name="Johannesson H."/>
        </authorList>
    </citation>
    <scope>NUCLEOTIDE SEQUENCE</scope>
    <source>
        <strain evidence="13">PSN324</strain>
    </source>
</reference>
<feature type="active site" description="Proton acceptor" evidence="9">
    <location>
        <position position="354"/>
    </location>
</feature>
<keyword evidence="6" id="KW-0630">Potassium</keyword>
<dbReference type="Pfam" id="PF00108">
    <property type="entry name" value="Thiolase_N"/>
    <property type="match status" value="1"/>
</dbReference>
<evidence type="ECO:0000256" key="9">
    <source>
        <dbReference type="PIRSR" id="PIRSR000429-1"/>
    </source>
</evidence>
<name>A0AAV9HA84_9PEZI</name>
<evidence type="ECO:0000259" key="11">
    <source>
        <dbReference type="Pfam" id="PF00108"/>
    </source>
</evidence>
<comment type="caution">
    <text evidence="13">The sequence shown here is derived from an EMBL/GenBank/DDBJ whole genome shotgun (WGS) entry which is preliminary data.</text>
</comment>
<evidence type="ECO:0000256" key="8">
    <source>
        <dbReference type="ARBA" id="ARBA00037924"/>
    </source>
</evidence>
<comment type="similarity">
    <text evidence="2 10">Belongs to the thiolase-like superfamily. Thiolase family.</text>
</comment>
<feature type="active site" description="Acyl-thioester intermediate" evidence="9">
    <location>
        <position position="92"/>
    </location>
</feature>
<evidence type="ECO:0000256" key="4">
    <source>
        <dbReference type="ARBA" id="ARBA00012705"/>
    </source>
</evidence>
<evidence type="ECO:0000256" key="5">
    <source>
        <dbReference type="ARBA" id="ARBA00022679"/>
    </source>
</evidence>
<evidence type="ECO:0000313" key="13">
    <source>
        <dbReference type="EMBL" id="KAK4456418.1"/>
    </source>
</evidence>
<keyword evidence="5 10" id="KW-0808">Transferase</keyword>
<feature type="domain" description="Thiolase N-terminal" evidence="11">
    <location>
        <begin position="7"/>
        <end position="267"/>
    </location>
</feature>
<dbReference type="GO" id="GO:0005739">
    <property type="term" value="C:mitochondrion"/>
    <property type="evidence" value="ECO:0007669"/>
    <property type="project" value="TreeGrafter"/>
</dbReference>
<comment type="subunit">
    <text evidence="3">Homotetramer.</text>
</comment>
<dbReference type="Proteomes" id="UP001321749">
    <property type="component" value="Unassembled WGS sequence"/>
</dbReference>
<evidence type="ECO:0000259" key="12">
    <source>
        <dbReference type="Pfam" id="PF02803"/>
    </source>
</evidence>
<dbReference type="InterPro" id="IPR020617">
    <property type="entry name" value="Thiolase_C"/>
</dbReference>
<dbReference type="SUPFAM" id="SSF53901">
    <property type="entry name" value="Thiolase-like"/>
    <property type="match status" value="2"/>
</dbReference>
<dbReference type="NCBIfam" id="TIGR01930">
    <property type="entry name" value="AcCoA-C-Actrans"/>
    <property type="match status" value="1"/>
</dbReference>
<dbReference type="EMBL" id="MU865227">
    <property type="protein sequence ID" value="KAK4456418.1"/>
    <property type="molecule type" value="Genomic_DNA"/>
</dbReference>
<dbReference type="Pfam" id="PF02803">
    <property type="entry name" value="Thiolase_C"/>
    <property type="match status" value="1"/>
</dbReference>
<dbReference type="GO" id="GO:0006696">
    <property type="term" value="P:ergosterol biosynthetic process"/>
    <property type="evidence" value="ECO:0007669"/>
    <property type="project" value="TreeGrafter"/>
</dbReference>
<evidence type="ECO:0000256" key="2">
    <source>
        <dbReference type="ARBA" id="ARBA00010982"/>
    </source>
</evidence>
<comment type="pathway">
    <text evidence="8">Metabolic intermediate biosynthesis; (R)-mevalonate biosynthesis; (R)-mevalonate from acetyl-CoA: step 1/3.</text>
</comment>
<reference evidence="13" key="1">
    <citation type="journal article" date="2023" name="Mol. Phylogenet. Evol.">
        <title>Genome-scale phylogeny and comparative genomics of the fungal order Sordariales.</title>
        <authorList>
            <person name="Hensen N."/>
            <person name="Bonometti L."/>
            <person name="Westerberg I."/>
            <person name="Brannstrom I.O."/>
            <person name="Guillou S."/>
            <person name="Cros-Aarteil S."/>
            <person name="Calhoun S."/>
            <person name="Haridas S."/>
            <person name="Kuo A."/>
            <person name="Mondo S."/>
            <person name="Pangilinan J."/>
            <person name="Riley R."/>
            <person name="LaButti K."/>
            <person name="Andreopoulos B."/>
            <person name="Lipzen A."/>
            <person name="Chen C."/>
            <person name="Yan M."/>
            <person name="Daum C."/>
            <person name="Ng V."/>
            <person name="Clum A."/>
            <person name="Steindorff A."/>
            <person name="Ohm R.A."/>
            <person name="Martin F."/>
            <person name="Silar P."/>
            <person name="Natvig D.O."/>
            <person name="Lalanne C."/>
            <person name="Gautier V."/>
            <person name="Ament-Velasquez S.L."/>
            <person name="Kruys A."/>
            <person name="Hutchinson M.I."/>
            <person name="Powell A.J."/>
            <person name="Barry K."/>
            <person name="Miller A.N."/>
            <person name="Grigoriev I.V."/>
            <person name="Debuchy R."/>
            <person name="Gladieux P."/>
            <person name="Hiltunen Thoren M."/>
            <person name="Johannesson H."/>
        </authorList>
    </citation>
    <scope>NUCLEOTIDE SEQUENCE</scope>
    <source>
        <strain evidence="13">PSN324</strain>
    </source>
</reference>
<feature type="domain" description="Thiolase C-terminal" evidence="12">
    <location>
        <begin position="276"/>
        <end position="396"/>
    </location>
</feature>
<dbReference type="GO" id="GO:0003985">
    <property type="term" value="F:acetyl-CoA C-acetyltransferase activity"/>
    <property type="evidence" value="ECO:0007669"/>
    <property type="project" value="UniProtKB-EC"/>
</dbReference>
<feature type="active site" description="Proton acceptor" evidence="9">
    <location>
        <position position="384"/>
    </location>
</feature>
<protein>
    <recommendedName>
        <fullName evidence="4">acetyl-CoA C-acetyltransferase</fullName>
        <ecNumber evidence="4">2.3.1.9</ecNumber>
    </recommendedName>
</protein>
<dbReference type="Gene3D" id="3.40.47.10">
    <property type="match status" value="1"/>
</dbReference>
<dbReference type="InterPro" id="IPR020610">
    <property type="entry name" value="Thiolase_AS"/>
</dbReference>
<keyword evidence="7 10" id="KW-0012">Acyltransferase</keyword>
<dbReference type="PANTHER" id="PTHR18919">
    <property type="entry name" value="ACETYL-COA C-ACYLTRANSFERASE"/>
    <property type="match status" value="1"/>
</dbReference>